<keyword evidence="3" id="KW-1185">Reference proteome</keyword>
<reference evidence="2 3" key="1">
    <citation type="submission" date="2014-02" db="EMBL/GenBank/DDBJ databases">
        <title>The genome announcement of Streptomyces toyocaensis NRRL15009.</title>
        <authorList>
            <person name="Hong H.-J."/>
            <person name="Kwun M.J."/>
        </authorList>
    </citation>
    <scope>NUCLEOTIDE SEQUENCE [LARGE SCALE GENOMIC DNA]</scope>
    <source>
        <strain evidence="2 3">NRRL 15009</strain>
    </source>
</reference>
<comment type="caution">
    <text evidence="2">The sequence shown here is derived from an EMBL/GenBank/DDBJ whole genome shotgun (WGS) entry which is preliminary data.</text>
</comment>
<evidence type="ECO:0000313" key="3">
    <source>
        <dbReference type="Proteomes" id="UP000028341"/>
    </source>
</evidence>
<evidence type="ECO:0008006" key="4">
    <source>
        <dbReference type="Google" id="ProtNLM"/>
    </source>
</evidence>
<dbReference type="RefSeq" id="WP_037929255.1">
    <property type="nucleotide sequence ID" value="NZ_JBFADL010000001.1"/>
</dbReference>
<feature type="transmembrane region" description="Helical" evidence="1">
    <location>
        <begin position="126"/>
        <end position="145"/>
    </location>
</feature>
<evidence type="ECO:0000256" key="1">
    <source>
        <dbReference type="SAM" id="Phobius"/>
    </source>
</evidence>
<protein>
    <recommendedName>
        <fullName evidence="4">DUF3592 domain-containing protein</fullName>
    </recommendedName>
</protein>
<keyword evidence="1" id="KW-0812">Transmembrane</keyword>
<accession>A0A081XWP9</accession>
<feature type="transmembrane region" description="Helical" evidence="1">
    <location>
        <begin position="17"/>
        <end position="37"/>
    </location>
</feature>
<sequence length="164" mass="17776">MDSSQAQTYPPVPQPRVIIGVLGGALLCAGLALAFWLPSRSLVHDLRDNGVTVAARVTEADSKPKYVKVQFLQGDRSETQEKLWDYAGMLPDVQPGDTLLVTYDPDDPHRSLPHAWVTDPPANLPAYGSTAIAVFLLTGAVVGMVRRRRLLRDPPTRSSPPAPA</sequence>
<dbReference type="OrthoDB" id="4248460at2"/>
<evidence type="ECO:0000313" key="2">
    <source>
        <dbReference type="EMBL" id="KES07972.1"/>
    </source>
</evidence>
<organism evidence="2 3">
    <name type="scientific">Streptomyces toyocaensis</name>
    <dbReference type="NCBI Taxonomy" id="55952"/>
    <lineage>
        <taxon>Bacteria</taxon>
        <taxon>Bacillati</taxon>
        <taxon>Actinomycetota</taxon>
        <taxon>Actinomycetes</taxon>
        <taxon>Kitasatosporales</taxon>
        <taxon>Streptomycetaceae</taxon>
        <taxon>Streptomyces</taxon>
    </lineage>
</organism>
<dbReference type="AlphaFoldDB" id="A0A081XWP9"/>
<gene>
    <name evidence="2" type="ORF">BU52_05965</name>
</gene>
<dbReference type="STRING" id="55952.BU52_05965"/>
<proteinExistence type="predicted"/>
<keyword evidence="1" id="KW-0472">Membrane</keyword>
<dbReference type="EMBL" id="JFCB01000003">
    <property type="protein sequence ID" value="KES07972.1"/>
    <property type="molecule type" value="Genomic_DNA"/>
</dbReference>
<dbReference type="Proteomes" id="UP000028341">
    <property type="component" value="Unassembled WGS sequence"/>
</dbReference>
<dbReference type="eggNOG" id="ENOG5031MQR">
    <property type="taxonomic scope" value="Bacteria"/>
</dbReference>
<name>A0A081XWP9_STRTO</name>
<keyword evidence="1" id="KW-1133">Transmembrane helix</keyword>